<keyword evidence="2 10" id="KW-0479">Metal-binding</keyword>
<dbReference type="PROSITE" id="PS51843">
    <property type="entry name" value="NR_LBD"/>
    <property type="match status" value="1"/>
</dbReference>
<keyword evidence="8 10" id="KW-0675">Receptor</keyword>
<evidence type="ECO:0000256" key="9">
    <source>
        <dbReference type="ARBA" id="ARBA00023242"/>
    </source>
</evidence>
<evidence type="ECO:0000256" key="10">
    <source>
        <dbReference type="RuleBase" id="RU004334"/>
    </source>
</evidence>
<dbReference type="SUPFAM" id="SSF48508">
    <property type="entry name" value="Nuclear receptor ligand-binding domain"/>
    <property type="match status" value="1"/>
</dbReference>
<keyword evidence="9 10" id="KW-0539">Nucleus</keyword>
<comment type="similarity">
    <text evidence="10">Belongs to the nuclear hormone receptor family.</text>
</comment>
<dbReference type="InParanoid" id="A0A1V9X5K5"/>
<evidence type="ECO:0000256" key="8">
    <source>
        <dbReference type="ARBA" id="ARBA00023170"/>
    </source>
</evidence>
<dbReference type="InterPro" id="IPR013088">
    <property type="entry name" value="Znf_NHR/GATA"/>
</dbReference>
<feature type="compositionally biased region" description="Polar residues" evidence="11">
    <location>
        <begin position="111"/>
        <end position="123"/>
    </location>
</feature>
<dbReference type="PANTHER" id="PTHR24083">
    <property type="entry name" value="NUCLEAR HORMONE RECEPTOR"/>
    <property type="match status" value="1"/>
</dbReference>
<feature type="compositionally biased region" description="Low complexity" evidence="11">
    <location>
        <begin position="144"/>
        <end position="167"/>
    </location>
</feature>
<evidence type="ECO:0000259" key="13">
    <source>
        <dbReference type="PROSITE" id="PS51843"/>
    </source>
</evidence>
<dbReference type="Gene3D" id="1.10.565.10">
    <property type="entry name" value="Retinoid X Receptor"/>
    <property type="match status" value="1"/>
</dbReference>
<keyword evidence="4 10" id="KW-0862">Zinc</keyword>
<dbReference type="PROSITE" id="PS00031">
    <property type="entry name" value="NUCLEAR_REC_DBD_1"/>
    <property type="match status" value="1"/>
</dbReference>
<dbReference type="PRINTS" id="PR00047">
    <property type="entry name" value="STROIDFINGER"/>
</dbReference>
<dbReference type="SUPFAM" id="SSF57716">
    <property type="entry name" value="Glucocorticoid receptor-like (DNA-binding domain)"/>
    <property type="match status" value="1"/>
</dbReference>
<dbReference type="Pfam" id="PF00104">
    <property type="entry name" value="Hormone_recep"/>
    <property type="match status" value="1"/>
</dbReference>
<feature type="compositionally biased region" description="Low complexity" evidence="11">
    <location>
        <begin position="352"/>
        <end position="371"/>
    </location>
</feature>
<evidence type="ECO:0000256" key="3">
    <source>
        <dbReference type="ARBA" id="ARBA00022771"/>
    </source>
</evidence>
<dbReference type="InterPro" id="IPR050274">
    <property type="entry name" value="Nuclear_hormone_rcpt_NR2"/>
</dbReference>
<dbReference type="OrthoDB" id="40902at2759"/>
<dbReference type="Pfam" id="PF00105">
    <property type="entry name" value="zf-C4"/>
    <property type="match status" value="1"/>
</dbReference>
<dbReference type="PRINTS" id="PR00398">
    <property type="entry name" value="STRDHORMONER"/>
</dbReference>
<dbReference type="GO" id="GO:0005634">
    <property type="term" value="C:nucleus"/>
    <property type="evidence" value="ECO:0007669"/>
    <property type="project" value="UniProtKB-SubCell"/>
</dbReference>
<dbReference type="FunCoup" id="A0A1V9X5K5">
    <property type="interactions" value="1759"/>
</dbReference>
<keyword evidence="15" id="KW-1185">Reference proteome</keyword>
<dbReference type="PROSITE" id="PS51030">
    <property type="entry name" value="NUCLEAR_REC_DBD_2"/>
    <property type="match status" value="1"/>
</dbReference>
<evidence type="ECO:0000256" key="5">
    <source>
        <dbReference type="ARBA" id="ARBA00023015"/>
    </source>
</evidence>
<keyword evidence="5 10" id="KW-0805">Transcription regulation</keyword>
<organism evidence="14 15">
    <name type="scientific">Tropilaelaps mercedesae</name>
    <dbReference type="NCBI Taxonomy" id="418985"/>
    <lineage>
        <taxon>Eukaryota</taxon>
        <taxon>Metazoa</taxon>
        <taxon>Ecdysozoa</taxon>
        <taxon>Arthropoda</taxon>
        <taxon>Chelicerata</taxon>
        <taxon>Arachnida</taxon>
        <taxon>Acari</taxon>
        <taxon>Parasitiformes</taxon>
        <taxon>Mesostigmata</taxon>
        <taxon>Gamasina</taxon>
        <taxon>Dermanyssoidea</taxon>
        <taxon>Laelapidae</taxon>
        <taxon>Tropilaelaps</taxon>
    </lineage>
</organism>
<evidence type="ECO:0000256" key="1">
    <source>
        <dbReference type="ARBA" id="ARBA00004123"/>
    </source>
</evidence>
<sequence length="713" mass="76555">MSAAAAFSAIDNLLTSEVLSSRDLLDSMRPTHLYETGPSVTPRVTATERTGVLLTLLLDGYSTTQQYQAAGDSTTTDGLESPYDLSVRCLRGSAGAAQGETSDGVPESGVATGSSMRMISDSEPTTEVDSLGDEAHSPAGSGDTITSTTHSDQETTTATTPKPSATPLNTVTCLASSSTNRVLSSLLSLLSLLLLQLAAHPGFSSLSALAMANFYPDPEQISLALKTAEYQGAEGFMRLGTFDARRNVTGRTSPSESCVVCGDRASGRHYGAISCEGCKGFFKRSIRKQLGYACRGDRNCEVTKHHRNRCQYCRLQKCLHMGMRADAVQSERKPASVSSSANENGGGRLEKTSPTAPATPTGGPLTPSGATPSLNLFPSLAAQRAALAAGLHSLANDKDLHSALKTPPLNDLTTLASVVTTWANMQKAQGDGKHAAGQDSSALSKVVETLQNAQKTSPSVKMEAAAAAIPFLSELVREDQLEFRLAPPAGSLNNNGPLPLLTASGDLNETFVCESASRLLFLSIHWAKGLEPFQQLHEIQTVLIRNCWSELFCLGLAQCSKQMSVTAILKAHGRQLQRRPHEDAIRHRQVESHLQRLRVFVDTVCVLGLSDLDMALLKAIVLFSPDWLVSSADSKWRSQVESFQVKAVNELKRSNSSEERVNRILLKLPLLRSLDAELTEELFFAGLIGKVQIDSIIPYILKMDSPDHLAVAY</sequence>
<accession>A0A1V9X5K5</accession>
<dbReference type="STRING" id="418985.A0A1V9X5K5"/>
<feature type="domain" description="NR LBD" evidence="13">
    <location>
        <begin position="467"/>
        <end position="704"/>
    </location>
</feature>
<feature type="domain" description="Nuclear receptor" evidence="12">
    <location>
        <begin position="255"/>
        <end position="330"/>
    </location>
</feature>
<reference evidence="14 15" key="1">
    <citation type="journal article" date="2017" name="Gigascience">
        <title>Draft genome of the honey bee ectoparasitic mite, Tropilaelaps mercedesae, is shaped by the parasitic life history.</title>
        <authorList>
            <person name="Dong X."/>
            <person name="Armstrong S.D."/>
            <person name="Xia D."/>
            <person name="Makepeace B.L."/>
            <person name="Darby A.C."/>
            <person name="Kadowaki T."/>
        </authorList>
    </citation>
    <scope>NUCLEOTIDE SEQUENCE [LARGE SCALE GENOMIC DNA]</scope>
    <source>
        <strain evidence="14">Wuxi-XJTLU</strain>
    </source>
</reference>
<evidence type="ECO:0000313" key="15">
    <source>
        <dbReference type="Proteomes" id="UP000192247"/>
    </source>
</evidence>
<evidence type="ECO:0000313" key="14">
    <source>
        <dbReference type="EMBL" id="OQR68879.1"/>
    </source>
</evidence>
<gene>
    <name evidence="14" type="ORF">BIW11_12624</name>
</gene>
<dbReference type="EMBL" id="MNPL01023115">
    <property type="protein sequence ID" value="OQR68879.1"/>
    <property type="molecule type" value="Genomic_DNA"/>
</dbReference>
<protein>
    <submittedName>
        <fullName evidence="14">Nuclear receptor subfamily 2 group C member 2-like</fullName>
    </submittedName>
</protein>
<evidence type="ECO:0000256" key="7">
    <source>
        <dbReference type="ARBA" id="ARBA00023163"/>
    </source>
</evidence>
<dbReference type="GO" id="GO:0008270">
    <property type="term" value="F:zinc ion binding"/>
    <property type="evidence" value="ECO:0007669"/>
    <property type="project" value="UniProtKB-KW"/>
</dbReference>
<dbReference type="GO" id="GO:0043565">
    <property type="term" value="F:sequence-specific DNA binding"/>
    <property type="evidence" value="ECO:0007669"/>
    <property type="project" value="InterPro"/>
</dbReference>
<evidence type="ECO:0000259" key="12">
    <source>
        <dbReference type="PROSITE" id="PS51030"/>
    </source>
</evidence>
<comment type="subcellular location">
    <subcellularLocation>
        <location evidence="1 10">Nucleus</location>
    </subcellularLocation>
</comment>
<dbReference type="InterPro" id="IPR001723">
    <property type="entry name" value="Nuclear_hrmn_rcpt"/>
</dbReference>
<dbReference type="InterPro" id="IPR001628">
    <property type="entry name" value="Znf_hrmn_rcpt"/>
</dbReference>
<dbReference type="SMART" id="SM00430">
    <property type="entry name" value="HOLI"/>
    <property type="match status" value="1"/>
</dbReference>
<dbReference type="GO" id="GO:0003700">
    <property type="term" value="F:DNA-binding transcription factor activity"/>
    <property type="evidence" value="ECO:0007669"/>
    <property type="project" value="InterPro"/>
</dbReference>
<dbReference type="AlphaFoldDB" id="A0A1V9X5K5"/>
<dbReference type="Gene3D" id="3.30.50.10">
    <property type="entry name" value="Erythroid Transcription Factor GATA-1, subunit A"/>
    <property type="match status" value="1"/>
</dbReference>
<dbReference type="InterPro" id="IPR000536">
    <property type="entry name" value="Nucl_hrmn_rcpt_lig-bd"/>
</dbReference>
<keyword evidence="6 10" id="KW-0238">DNA-binding</keyword>
<keyword evidence="3 10" id="KW-0863">Zinc-finger</keyword>
<feature type="region of interest" description="Disordered" evidence="11">
    <location>
        <begin position="94"/>
        <end position="169"/>
    </location>
</feature>
<dbReference type="InterPro" id="IPR035500">
    <property type="entry name" value="NHR-like_dom_sf"/>
</dbReference>
<comment type="caution">
    <text evidence="14">The sequence shown here is derived from an EMBL/GenBank/DDBJ whole genome shotgun (WGS) entry which is preliminary data.</text>
</comment>
<evidence type="ECO:0000256" key="6">
    <source>
        <dbReference type="ARBA" id="ARBA00023125"/>
    </source>
</evidence>
<proteinExistence type="inferred from homology"/>
<dbReference type="Proteomes" id="UP000192247">
    <property type="component" value="Unassembled WGS sequence"/>
</dbReference>
<feature type="region of interest" description="Disordered" evidence="11">
    <location>
        <begin position="329"/>
        <end position="371"/>
    </location>
</feature>
<dbReference type="SMART" id="SM00399">
    <property type="entry name" value="ZnF_C4"/>
    <property type="match status" value="1"/>
</dbReference>
<keyword evidence="7 10" id="KW-0804">Transcription</keyword>
<evidence type="ECO:0000256" key="11">
    <source>
        <dbReference type="SAM" id="MobiDB-lite"/>
    </source>
</evidence>
<evidence type="ECO:0000256" key="2">
    <source>
        <dbReference type="ARBA" id="ARBA00022723"/>
    </source>
</evidence>
<evidence type="ECO:0000256" key="4">
    <source>
        <dbReference type="ARBA" id="ARBA00022833"/>
    </source>
</evidence>
<name>A0A1V9X5K5_9ACAR</name>
<dbReference type="FunFam" id="3.30.50.10:FF:000015">
    <property type="entry name" value="Nuclear receptor subfamily 2, group C, member 1"/>
    <property type="match status" value="1"/>
</dbReference>